<dbReference type="OMA" id="YGFFNYT"/>
<accession>F2TVX6</accession>
<dbReference type="AlphaFoldDB" id="F2TVX6"/>
<dbReference type="KEGG" id="sre:PTSG_00243"/>
<evidence type="ECO:0000256" key="1">
    <source>
        <dbReference type="SAM" id="Phobius"/>
    </source>
</evidence>
<evidence type="ECO:0000256" key="2">
    <source>
        <dbReference type="SAM" id="SignalP"/>
    </source>
</evidence>
<dbReference type="EMBL" id="GL832955">
    <property type="protein sequence ID" value="EGD72222.1"/>
    <property type="molecule type" value="Genomic_DNA"/>
</dbReference>
<keyword evidence="2" id="KW-0732">Signal</keyword>
<gene>
    <name evidence="3" type="ORF">PTSG_00243</name>
</gene>
<keyword evidence="1" id="KW-0472">Membrane</keyword>
<evidence type="ECO:0000313" key="3">
    <source>
        <dbReference type="EMBL" id="EGD72222.1"/>
    </source>
</evidence>
<keyword evidence="1" id="KW-0812">Transmembrane</keyword>
<evidence type="ECO:0000313" key="4">
    <source>
        <dbReference type="Proteomes" id="UP000007799"/>
    </source>
</evidence>
<dbReference type="InParanoid" id="F2TVX6"/>
<sequence length="184" mass="20192">MKLFVSTLLVLAAVACAEEARLLVSKDIVNTIAVAERDITVRYSLFNIGEEEAKDISVTDEGFTREDSPFTLVAGLPSFNLAGLKAGANVSHNVIVRVDRPGYYNLTAARVTYFASEDADAEQVAYSSMPRDVPILPNSDFSRVYDTHVIQWVIFLAASIGLVFLPFKAFNDSASKHIRMAGRK</sequence>
<dbReference type="PROSITE" id="PS51257">
    <property type="entry name" value="PROKAR_LIPOPROTEIN"/>
    <property type="match status" value="1"/>
</dbReference>
<keyword evidence="4" id="KW-1185">Reference proteome</keyword>
<feature type="signal peptide" evidence="2">
    <location>
        <begin position="1"/>
        <end position="17"/>
    </location>
</feature>
<dbReference type="Pfam" id="PF05753">
    <property type="entry name" value="TRAP_beta"/>
    <property type="match status" value="1"/>
</dbReference>
<dbReference type="FunCoup" id="F2TVX6">
    <property type="interactions" value="660"/>
</dbReference>
<dbReference type="OrthoDB" id="5860827at2759"/>
<dbReference type="PANTHER" id="PTHR12861:SF3">
    <property type="entry name" value="TRANSLOCON-ASSOCIATED PROTEIN SUBUNIT BETA"/>
    <property type="match status" value="1"/>
</dbReference>
<keyword evidence="1" id="KW-1133">Transmembrane helix</keyword>
<feature type="chain" id="PRO_5003287001" description="Translocon-associated protein subunit beta" evidence="2">
    <location>
        <begin position="18"/>
        <end position="184"/>
    </location>
</feature>
<dbReference type="RefSeq" id="XP_004998793.1">
    <property type="nucleotide sequence ID" value="XM_004998736.1"/>
</dbReference>
<feature type="transmembrane region" description="Helical" evidence="1">
    <location>
        <begin position="149"/>
        <end position="170"/>
    </location>
</feature>
<reference evidence="3" key="1">
    <citation type="submission" date="2009-08" db="EMBL/GenBank/DDBJ databases">
        <title>Annotation of Salpingoeca rosetta.</title>
        <authorList>
            <consortium name="The Broad Institute Genome Sequencing Platform"/>
            <person name="Russ C."/>
            <person name="Cuomo C."/>
            <person name="Burger G."/>
            <person name="Gray M.W."/>
            <person name="Holland P.W.H."/>
            <person name="King N."/>
            <person name="Lang F.B.F."/>
            <person name="Roger A.J."/>
            <person name="Ruiz-Trillo I."/>
            <person name="Young S.K."/>
            <person name="Zeng Q."/>
            <person name="Gargeya S."/>
            <person name="Alvarado L."/>
            <person name="Berlin A."/>
            <person name="Chapman S.B."/>
            <person name="Chen Z."/>
            <person name="Freedman E."/>
            <person name="Gellesch M."/>
            <person name="Goldberg J."/>
            <person name="Griggs A."/>
            <person name="Gujja S."/>
            <person name="Heilman E."/>
            <person name="Heiman D."/>
            <person name="Howarth C."/>
            <person name="Mehta T."/>
            <person name="Neiman D."/>
            <person name="Pearson M."/>
            <person name="Roberts A."/>
            <person name="Saif S."/>
            <person name="Shea T."/>
            <person name="Shenoy N."/>
            <person name="Sisk P."/>
            <person name="Stolte C."/>
            <person name="Sykes S."/>
            <person name="White J."/>
            <person name="Yandava C."/>
            <person name="Haas B."/>
            <person name="Nusbaum C."/>
            <person name="Birren B."/>
        </authorList>
    </citation>
    <scope>NUCLEOTIDE SEQUENCE [LARGE SCALE GENOMIC DNA]</scope>
    <source>
        <strain evidence="3">ATCC 50818</strain>
    </source>
</reference>
<dbReference type="STRING" id="946362.F2TVX6"/>
<evidence type="ECO:0008006" key="5">
    <source>
        <dbReference type="Google" id="ProtNLM"/>
    </source>
</evidence>
<dbReference type="GO" id="GO:0005783">
    <property type="term" value="C:endoplasmic reticulum"/>
    <property type="evidence" value="ECO:0007669"/>
    <property type="project" value="TreeGrafter"/>
</dbReference>
<dbReference type="eggNOG" id="KOG3317">
    <property type="taxonomic scope" value="Eukaryota"/>
</dbReference>
<dbReference type="PANTHER" id="PTHR12861">
    <property type="entry name" value="TRANSLOCON-ASSOCIATED PROTEIN, BETA SUBUNIT PRECURSOR TRAP-BETA SIGNAL SEQUENCE RECEPTOR BETA SUBUNIT"/>
    <property type="match status" value="1"/>
</dbReference>
<organism evidence="4">
    <name type="scientific">Salpingoeca rosetta (strain ATCC 50818 / BSB-021)</name>
    <dbReference type="NCBI Taxonomy" id="946362"/>
    <lineage>
        <taxon>Eukaryota</taxon>
        <taxon>Choanoflagellata</taxon>
        <taxon>Craspedida</taxon>
        <taxon>Salpingoecidae</taxon>
        <taxon>Salpingoeca</taxon>
    </lineage>
</organism>
<dbReference type="Proteomes" id="UP000007799">
    <property type="component" value="Unassembled WGS sequence"/>
</dbReference>
<proteinExistence type="predicted"/>
<dbReference type="GeneID" id="16067594"/>
<protein>
    <recommendedName>
        <fullName evidence="5">Translocon-associated protein subunit beta</fullName>
    </recommendedName>
</protein>
<name>F2TVX6_SALR5</name>